<sequence length="456" mass="50409">MSIWLKRVGAAKGPFDLPHQAQDAIRMMIWVDNPTNLFQRTNGHLLLPTEPDQWAPTLTLETAHPGPLLPIVLETSRTHYRRVWGVGQRPYSYRVVLPSGVGDCFKIIEASYPMHKHTICLPPAAASSSGDNGTSNICDVLAPTDVYNTTAPALYSAIGPIRHPQSTRDWSGYYANITGRLINYVTYHVAMGASGLLLYADELMRSYFGRNPELTDLVRKGHLRLIAWELQERAHNNTDGVGRPLGYNYDQGLTASHALLGLSSCGANLLLLNGDLDEYVYFPTAGRKWPAPWSACMAGAGSPGTFTVHRLHRFETLTTAVPPADEPALWVQPGTIHTRFAGVGNDSAFATSPPGAAPHPLSRYDVVFARALPINLVKQVSLPAAWVVLFWVHEGTPLVGGTQVVQHGCMALLHVANAFRSRRRAAHERPMPDHVRRFRHWMFLQEGTGNRSLWEL</sequence>
<name>A0A9W6BEN0_9CHLO</name>
<evidence type="ECO:0000313" key="1">
    <source>
        <dbReference type="EMBL" id="GLC50405.1"/>
    </source>
</evidence>
<dbReference type="AlphaFoldDB" id="A0A9W6BEN0"/>
<reference evidence="1 2" key="1">
    <citation type="journal article" date="2023" name="Commun. Biol.">
        <title>Reorganization of the ancestral sex-determining regions during the evolution of trioecy in Pleodorina starrii.</title>
        <authorList>
            <person name="Takahashi K."/>
            <person name="Suzuki S."/>
            <person name="Kawai-Toyooka H."/>
            <person name="Yamamoto K."/>
            <person name="Hamaji T."/>
            <person name="Ootsuki R."/>
            <person name="Yamaguchi H."/>
            <person name="Kawachi M."/>
            <person name="Higashiyama T."/>
            <person name="Nozaki H."/>
        </authorList>
    </citation>
    <scope>NUCLEOTIDE SEQUENCE [LARGE SCALE GENOMIC DNA]</scope>
    <source>
        <strain evidence="1 2">NIES-4479</strain>
    </source>
</reference>
<proteinExistence type="predicted"/>
<organism evidence="1 2">
    <name type="scientific">Pleodorina starrii</name>
    <dbReference type="NCBI Taxonomy" id="330485"/>
    <lineage>
        <taxon>Eukaryota</taxon>
        <taxon>Viridiplantae</taxon>
        <taxon>Chlorophyta</taxon>
        <taxon>core chlorophytes</taxon>
        <taxon>Chlorophyceae</taxon>
        <taxon>CS clade</taxon>
        <taxon>Chlamydomonadales</taxon>
        <taxon>Volvocaceae</taxon>
        <taxon>Pleodorina</taxon>
    </lineage>
</organism>
<dbReference type="EMBL" id="BRXU01000003">
    <property type="protein sequence ID" value="GLC50405.1"/>
    <property type="molecule type" value="Genomic_DNA"/>
</dbReference>
<protein>
    <submittedName>
        <fullName evidence="1">Uncharacterized protein</fullName>
    </submittedName>
</protein>
<accession>A0A9W6BEN0</accession>
<evidence type="ECO:0000313" key="2">
    <source>
        <dbReference type="Proteomes" id="UP001165080"/>
    </source>
</evidence>
<gene>
    <name evidence="1" type="primary">PLEST000118</name>
    <name evidence="1" type="ORF">PLESTB_000375700</name>
</gene>
<keyword evidence="2" id="KW-1185">Reference proteome</keyword>
<dbReference type="Proteomes" id="UP001165080">
    <property type="component" value="Unassembled WGS sequence"/>
</dbReference>
<comment type="caution">
    <text evidence="1">The sequence shown here is derived from an EMBL/GenBank/DDBJ whole genome shotgun (WGS) entry which is preliminary data.</text>
</comment>